<evidence type="ECO:0000256" key="5">
    <source>
        <dbReference type="ARBA" id="ARBA00022741"/>
    </source>
</evidence>
<feature type="transmembrane region" description="Helical" evidence="9">
    <location>
        <begin position="113"/>
        <end position="132"/>
    </location>
</feature>
<dbReference type="EMBL" id="JACHWJ010000001">
    <property type="protein sequence ID" value="MBB2956242.1"/>
    <property type="molecule type" value="Genomic_DNA"/>
</dbReference>
<evidence type="ECO:0000256" key="4">
    <source>
        <dbReference type="ARBA" id="ARBA00022679"/>
    </source>
</evidence>
<dbReference type="GO" id="GO:0000155">
    <property type="term" value="F:phosphorelay sensor kinase activity"/>
    <property type="evidence" value="ECO:0007669"/>
    <property type="project" value="InterPro"/>
</dbReference>
<keyword evidence="5" id="KW-0547">Nucleotide-binding</keyword>
<dbReference type="Gene3D" id="1.20.5.1930">
    <property type="match status" value="1"/>
</dbReference>
<sequence length="404" mass="41117">MTAPRRPSARATPRILARPGLDEDAVTTVVVVAAAVVLALFDSGQQLGVSLGAIALGGLALTQKRRFPLAVLAVCVALAAATLALGGAVGVAVLVLDALYVVGRLGSTMALRLVQALVAAAVVAAFVVPLLLGESLREGVFFSLQALAIFGTPLWWASSVRQSAELARVQEARADDAERLLELERGEAVRAERERMARDLHDVVAANLSAIAITSEAALAGPEVAPWEAGALQAIRSSALDGLDEMRSMILILRSGDAEGEAPVAPPRLAQVAEIVAAAGSVEATIVGDVPSASAATEQALARVVAESVTNAERHSPGAAVEVRFEEAEDTVSVVVTSTGGRRVEGAPGTGNGLGLIRERAERLGGTLEAGPLAGELGWRVAATVPRGAGAAAPVQGTHTGSAP</sequence>
<proteinExistence type="predicted"/>
<dbReference type="PANTHER" id="PTHR24421:SF10">
    <property type="entry name" value="NITRATE_NITRITE SENSOR PROTEIN NARQ"/>
    <property type="match status" value="1"/>
</dbReference>
<comment type="catalytic activity">
    <reaction evidence="1">
        <text>ATP + protein L-histidine = ADP + protein N-phospho-L-histidine.</text>
        <dbReference type="EC" id="2.7.13.3"/>
    </reaction>
</comment>
<organism evidence="12 13">
    <name type="scientific">Pseudoclavibacter helvolus</name>
    <dbReference type="NCBI Taxonomy" id="255205"/>
    <lineage>
        <taxon>Bacteria</taxon>
        <taxon>Bacillati</taxon>
        <taxon>Actinomycetota</taxon>
        <taxon>Actinomycetes</taxon>
        <taxon>Micrococcales</taxon>
        <taxon>Microbacteriaceae</taxon>
        <taxon>Pseudoclavibacter</taxon>
    </lineage>
</organism>
<keyword evidence="7" id="KW-0067">ATP-binding</keyword>
<dbReference type="RefSeq" id="WP_183622664.1">
    <property type="nucleotide sequence ID" value="NZ_JACHWJ010000001.1"/>
</dbReference>
<name>A0A7W4UKR1_9MICO</name>
<dbReference type="GO" id="GO:0046983">
    <property type="term" value="F:protein dimerization activity"/>
    <property type="evidence" value="ECO:0007669"/>
    <property type="project" value="InterPro"/>
</dbReference>
<dbReference type="CDD" id="cd16917">
    <property type="entry name" value="HATPase_UhpB-NarQ-NarX-like"/>
    <property type="match status" value="1"/>
</dbReference>
<keyword evidence="4" id="KW-0808">Transferase</keyword>
<dbReference type="InterPro" id="IPR036890">
    <property type="entry name" value="HATPase_C_sf"/>
</dbReference>
<keyword evidence="6 12" id="KW-0418">Kinase</keyword>
<accession>A0A7W4UKR1</accession>
<evidence type="ECO:0000313" key="13">
    <source>
        <dbReference type="Proteomes" id="UP000545286"/>
    </source>
</evidence>
<feature type="transmembrane region" description="Helical" evidence="9">
    <location>
        <begin position="139"/>
        <end position="158"/>
    </location>
</feature>
<keyword evidence="13" id="KW-1185">Reference proteome</keyword>
<feature type="domain" description="Signal transduction histidine kinase subgroup 3 dimerisation and phosphoacceptor" evidence="11">
    <location>
        <begin position="192"/>
        <end position="256"/>
    </location>
</feature>
<dbReference type="Proteomes" id="UP000545286">
    <property type="component" value="Unassembled WGS sequence"/>
</dbReference>
<feature type="transmembrane region" description="Helical" evidence="9">
    <location>
        <begin position="69"/>
        <end position="101"/>
    </location>
</feature>
<evidence type="ECO:0000256" key="1">
    <source>
        <dbReference type="ARBA" id="ARBA00000085"/>
    </source>
</evidence>
<evidence type="ECO:0000259" key="10">
    <source>
        <dbReference type="Pfam" id="PF02518"/>
    </source>
</evidence>
<dbReference type="GO" id="GO:0016020">
    <property type="term" value="C:membrane"/>
    <property type="evidence" value="ECO:0007669"/>
    <property type="project" value="InterPro"/>
</dbReference>
<protein>
    <recommendedName>
        <fullName evidence="2">histidine kinase</fullName>
        <ecNumber evidence="2">2.7.13.3</ecNumber>
    </recommendedName>
</protein>
<evidence type="ECO:0000256" key="6">
    <source>
        <dbReference type="ARBA" id="ARBA00022777"/>
    </source>
</evidence>
<comment type="caution">
    <text evidence="12">The sequence shown here is derived from an EMBL/GenBank/DDBJ whole genome shotgun (WGS) entry which is preliminary data.</text>
</comment>
<reference evidence="12 13" key="1">
    <citation type="submission" date="2020-08" db="EMBL/GenBank/DDBJ databases">
        <title>Sequencing the genomes of 1000 actinobacteria strains.</title>
        <authorList>
            <person name="Klenk H.-P."/>
        </authorList>
    </citation>
    <scope>NUCLEOTIDE SEQUENCE [LARGE SCALE GENOMIC DNA]</scope>
    <source>
        <strain evidence="12 13">DSM 20419</strain>
    </source>
</reference>
<dbReference type="Pfam" id="PF07730">
    <property type="entry name" value="HisKA_3"/>
    <property type="match status" value="1"/>
</dbReference>
<keyword evidence="3" id="KW-0597">Phosphoprotein</keyword>
<evidence type="ECO:0000256" key="8">
    <source>
        <dbReference type="ARBA" id="ARBA00023012"/>
    </source>
</evidence>
<dbReference type="Gene3D" id="3.30.565.10">
    <property type="entry name" value="Histidine kinase-like ATPase, C-terminal domain"/>
    <property type="match status" value="1"/>
</dbReference>
<feature type="domain" description="Histidine kinase/HSP90-like ATPase" evidence="10">
    <location>
        <begin position="298"/>
        <end position="371"/>
    </location>
</feature>
<dbReference type="GO" id="GO:0005524">
    <property type="term" value="F:ATP binding"/>
    <property type="evidence" value="ECO:0007669"/>
    <property type="project" value="UniProtKB-KW"/>
</dbReference>
<evidence type="ECO:0000313" key="12">
    <source>
        <dbReference type="EMBL" id="MBB2956242.1"/>
    </source>
</evidence>
<keyword evidence="9" id="KW-1133">Transmembrane helix</keyword>
<gene>
    <name evidence="12" type="ORF">FHX72_000354</name>
</gene>
<keyword evidence="9" id="KW-0812">Transmembrane</keyword>
<evidence type="ECO:0000256" key="7">
    <source>
        <dbReference type="ARBA" id="ARBA00022840"/>
    </source>
</evidence>
<dbReference type="InterPro" id="IPR050482">
    <property type="entry name" value="Sensor_HK_TwoCompSys"/>
</dbReference>
<dbReference type="PANTHER" id="PTHR24421">
    <property type="entry name" value="NITRATE/NITRITE SENSOR PROTEIN NARX-RELATED"/>
    <property type="match status" value="1"/>
</dbReference>
<keyword evidence="8" id="KW-0902">Two-component regulatory system</keyword>
<evidence type="ECO:0000256" key="3">
    <source>
        <dbReference type="ARBA" id="ARBA00022553"/>
    </source>
</evidence>
<keyword evidence="9" id="KW-0472">Membrane</keyword>
<evidence type="ECO:0000256" key="9">
    <source>
        <dbReference type="SAM" id="Phobius"/>
    </source>
</evidence>
<dbReference type="InterPro" id="IPR011712">
    <property type="entry name" value="Sig_transdc_His_kin_sub3_dim/P"/>
</dbReference>
<evidence type="ECO:0000256" key="2">
    <source>
        <dbReference type="ARBA" id="ARBA00012438"/>
    </source>
</evidence>
<dbReference type="Pfam" id="PF02518">
    <property type="entry name" value="HATPase_c"/>
    <property type="match status" value="1"/>
</dbReference>
<dbReference type="InterPro" id="IPR003594">
    <property type="entry name" value="HATPase_dom"/>
</dbReference>
<dbReference type="AlphaFoldDB" id="A0A7W4UKR1"/>
<dbReference type="EC" id="2.7.13.3" evidence="2"/>
<evidence type="ECO:0000259" key="11">
    <source>
        <dbReference type="Pfam" id="PF07730"/>
    </source>
</evidence>
<dbReference type="SUPFAM" id="SSF55874">
    <property type="entry name" value="ATPase domain of HSP90 chaperone/DNA topoisomerase II/histidine kinase"/>
    <property type="match status" value="1"/>
</dbReference>